<sequence length="123" mass="13781">MRMWTIAPLSLDLLPTPAISVCLQQVHVYVSYYMNNNEMAMLGVGLPSCFWLVGLLQGSTYYVLVIPVLAKSLTCKMTLRSSYLLRHGHATALNGYPLRTIKCKRHLSTIVSLHIARLESCNV</sequence>
<keyword evidence="1" id="KW-0812">Transmembrane</keyword>
<keyword evidence="2" id="KW-0732">Signal</keyword>
<evidence type="ECO:0000256" key="1">
    <source>
        <dbReference type="SAM" id="Phobius"/>
    </source>
</evidence>
<dbReference type="GeneID" id="64604989"/>
<organism evidence="3 4">
    <name type="scientific">Suillus plorans</name>
    <dbReference type="NCBI Taxonomy" id="116603"/>
    <lineage>
        <taxon>Eukaryota</taxon>
        <taxon>Fungi</taxon>
        <taxon>Dikarya</taxon>
        <taxon>Basidiomycota</taxon>
        <taxon>Agaricomycotina</taxon>
        <taxon>Agaricomycetes</taxon>
        <taxon>Agaricomycetidae</taxon>
        <taxon>Boletales</taxon>
        <taxon>Suillineae</taxon>
        <taxon>Suillaceae</taxon>
        <taxon>Suillus</taxon>
    </lineage>
</organism>
<name>A0A9P7DPB3_9AGAM</name>
<reference evidence="3" key="1">
    <citation type="journal article" date="2020" name="New Phytol.">
        <title>Comparative genomics reveals dynamic genome evolution in host specialist ectomycorrhizal fungi.</title>
        <authorList>
            <person name="Lofgren L.A."/>
            <person name="Nguyen N.H."/>
            <person name="Vilgalys R."/>
            <person name="Ruytinx J."/>
            <person name="Liao H.L."/>
            <person name="Branco S."/>
            <person name="Kuo A."/>
            <person name="LaButti K."/>
            <person name="Lipzen A."/>
            <person name="Andreopoulos W."/>
            <person name="Pangilinan J."/>
            <person name="Riley R."/>
            <person name="Hundley H."/>
            <person name="Na H."/>
            <person name="Barry K."/>
            <person name="Grigoriev I.V."/>
            <person name="Stajich J.E."/>
            <person name="Kennedy P.G."/>
        </authorList>
    </citation>
    <scope>NUCLEOTIDE SEQUENCE</scope>
    <source>
        <strain evidence="3">S12</strain>
    </source>
</reference>
<gene>
    <name evidence="3" type="ORF">HD556DRAFT_65907</name>
</gene>
<feature type="transmembrane region" description="Helical" evidence="1">
    <location>
        <begin position="44"/>
        <end position="70"/>
    </location>
</feature>
<dbReference type="Proteomes" id="UP000719766">
    <property type="component" value="Unassembled WGS sequence"/>
</dbReference>
<evidence type="ECO:0000256" key="2">
    <source>
        <dbReference type="SAM" id="SignalP"/>
    </source>
</evidence>
<evidence type="ECO:0000313" key="3">
    <source>
        <dbReference type="EMBL" id="KAG1799789.1"/>
    </source>
</evidence>
<keyword evidence="1" id="KW-1133">Transmembrane helix</keyword>
<feature type="chain" id="PRO_5040492856" evidence="2">
    <location>
        <begin position="21"/>
        <end position="123"/>
    </location>
</feature>
<dbReference type="EMBL" id="JABBWE010000010">
    <property type="protein sequence ID" value="KAG1799789.1"/>
    <property type="molecule type" value="Genomic_DNA"/>
</dbReference>
<protein>
    <submittedName>
        <fullName evidence="3">Uncharacterized protein</fullName>
    </submittedName>
</protein>
<feature type="signal peptide" evidence="2">
    <location>
        <begin position="1"/>
        <end position="20"/>
    </location>
</feature>
<accession>A0A9P7DPB3</accession>
<comment type="caution">
    <text evidence="3">The sequence shown here is derived from an EMBL/GenBank/DDBJ whole genome shotgun (WGS) entry which is preliminary data.</text>
</comment>
<proteinExistence type="predicted"/>
<keyword evidence="4" id="KW-1185">Reference proteome</keyword>
<evidence type="ECO:0000313" key="4">
    <source>
        <dbReference type="Proteomes" id="UP000719766"/>
    </source>
</evidence>
<dbReference type="AlphaFoldDB" id="A0A9P7DPB3"/>
<keyword evidence="1" id="KW-0472">Membrane</keyword>
<dbReference type="RefSeq" id="XP_041164012.1">
    <property type="nucleotide sequence ID" value="XM_041311225.1"/>
</dbReference>